<proteinExistence type="predicted"/>
<reference evidence="1 2" key="2">
    <citation type="submission" date="2013-10" db="EMBL/GenBank/DDBJ databases">
        <title>The Genome Sequence of Fusobacterium nucleatum subsp. animalis D11.</title>
        <authorList>
            <consortium name="The Broad Institute Genomics Platform"/>
            <person name="Earl A."/>
            <person name="Ward D."/>
            <person name="Feldgarden M."/>
            <person name="Gevers D."/>
            <person name="Kostic A."/>
            <person name="Garrett W."/>
            <person name="Young S.K."/>
            <person name="Zeng Q."/>
            <person name="Gargeya S."/>
            <person name="Fitzgerald M."/>
            <person name="Abouelleil A."/>
            <person name="Alvarado L."/>
            <person name="Berlin A.M."/>
            <person name="Chapman S.B."/>
            <person name="Gainer-Dewar J."/>
            <person name="Goldberg J."/>
            <person name="Gnerre S."/>
            <person name="Griggs A."/>
            <person name="Gujja S."/>
            <person name="Hansen M."/>
            <person name="Howarth C."/>
            <person name="Imamovic A."/>
            <person name="Ireland A."/>
            <person name="Larimer J."/>
            <person name="McCowan C."/>
            <person name="Murphy C."/>
            <person name="Pearson M."/>
            <person name="Poon T.W."/>
            <person name="Priest M."/>
            <person name="Roberts A."/>
            <person name="Saif S."/>
            <person name="Shea T."/>
            <person name="Sykes S."/>
            <person name="Wortman J."/>
            <person name="Nusbaum C."/>
            <person name="Birren B."/>
        </authorList>
    </citation>
    <scope>NUCLEOTIDE SEQUENCE [LARGE SCALE GENOMIC DNA]</scope>
    <source>
        <strain evidence="1 2">D11</strain>
    </source>
</reference>
<accession>D6BFM3</accession>
<reference evidence="2" key="1">
    <citation type="submission" date="2009-02" db="EMBL/GenBank/DDBJ databases">
        <title>The Genome Sequence of Shigella sp. D9.</title>
        <authorList>
            <consortium name="The Broad Institute Genome Sequencing Platform"/>
            <person name="Ward D."/>
            <person name="Young S.K."/>
            <person name="Kodira C.D."/>
            <person name="Zeng Q."/>
            <person name="Koehrsen M."/>
            <person name="Alvarado L."/>
            <person name="Berlin A."/>
            <person name="Borenstein D."/>
            <person name="Chen Z."/>
            <person name="Engels R."/>
            <person name="Freedman E."/>
            <person name="Gellesch M."/>
            <person name="Goldberg J."/>
            <person name="Griggs A."/>
            <person name="Gujja S."/>
            <person name="Heiman D."/>
            <person name="Hepburn T."/>
            <person name="Howarth C."/>
            <person name="Jen D."/>
            <person name="Larson L."/>
            <person name="Lewis B."/>
            <person name="Mehta T."/>
            <person name="Park D."/>
            <person name="Pearson M."/>
            <person name="Roberts A."/>
            <person name="Saif S."/>
            <person name="Shea T."/>
            <person name="Shenoy N."/>
            <person name="Sisk P."/>
            <person name="Stolte C."/>
            <person name="Sykes S."/>
            <person name="Walk T."/>
            <person name="White J."/>
            <person name="Yandava C."/>
            <person name="Allen-Vercoe E."/>
            <person name="Strauss J."/>
            <person name="Sibley C."/>
            <person name="White A."/>
            <person name="Ambrose C."/>
            <person name="Lander E."/>
            <person name="Nusbaum C."/>
            <person name="Galagan J."/>
            <person name="Birren B."/>
        </authorList>
    </citation>
    <scope>NUCLEOTIDE SEQUENCE [LARGE SCALE GENOMIC DNA]</scope>
    <source>
        <strain evidence="2">D11</strain>
    </source>
</reference>
<organism evidence="1 2">
    <name type="scientific">Fusobacterium animalis D11</name>
    <dbReference type="NCBI Taxonomy" id="556264"/>
    <lineage>
        <taxon>Bacteria</taxon>
        <taxon>Fusobacteriati</taxon>
        <taxon>Fusobacteriota</taxon>
        <taxon>Fusobacteriia</taxon>
        <taxon>Fusobacteriales</taxon>
        <taxon>Fusobacteriaceae</taxon>
        <taxon>Fusobacterium</taxon>
    </lineage>
</organism>
<gene>
    <name evidence="1" type="ORF">PSAG_01005</name>
</gene>
<evidence type="ECO:0000313" key="1">
    <source>
        <dbReference type="EMBL" id="EFD80970.2"/>
    </source>
</evidence>
<dbReference type="AlphaFoldDB" id="D6BFM3"/>
<sequence length="81" mass="9426">MTTLTLNFNELEKMVENGDNDLIIIPKKKYNELLEKIKELEYWQEIERRRADLDAGNGKVLTLEQAIKYAEEKAKATGIEL</sequence>
<protein>
    <submittedName>
        <fullName evidence="1">Axf protein</fullName>
    </submittedName>
</protein>
<evidence type="ECO:0000313" key="2">
    <source>
        <dbReference type="Proteomes" id="UP000004650"/>
    </source>
</evidence>
<name>D6BFM3_9FUSO</name>
<dbReference type="EMBL" id="ACDS02000091">
    <property type="protein sequence ID" value="EFD80970.2"/>
    <property type="molecule type" value="Genomic_DNA"/>
</dbReference>
<dbReference type="Proteomes" id="UP000004650">
    <property type="component" value="Unassembled WGS sequence"/>
</dbReference>
<comment type="caution">
    <text evidence="1">The sequence shown here is derived from an EMBL/GenBank/DDBJ whole genome shotgun (WGS) entry which is preliminary data.</text>
</comment>